<proteinExistence type="inferred from homology"/>
<keyword evidence="5 6" id="KW-0472">Membrane</keyword>
<reference evidence="8 9" key="1">
    <citation type="submission" date="2018-09" db="EMBL/GenBank/DDBJ databases">
        <title>Complete genome sequence of Cupriavidus oxalaticus T2, a bacterium capable of phenol tolerance and degradation.</title>
        <authorList>
            <person name="Yan J."/>
        </authorList>
    </citation>
    <scope>NUCLEOTIDE SEQUENCE [LARGE SCALE GENOMIC DNA]</scope>
    <source>
        <strain evidence="8 9">T2</strain>
    </source>
</reference>
<dbReference type="GO" id="GO:0005886">
    <property type="term" value="C:plasma membrane"/>
    <property type="evidence" value="ECO:0007669"/>
    <property type="project" value="TreeGrafter"/>
</dbReference>
<dbReference type="EMBL" id="CP032519">
    <property type="protein sequence ID" value="QEZ47533.1"/>
    <property type="molecule type" value="Genomic_DNA"/>
</dbReference>
<evidence type="ECO:0000259" key="7">
    <source>
        <dbReference type="Pfam" id="PF04138"/>
    </source>
</evidence>
<protein>
    <submittedName>
        <fullName evidence="8">GtrA family protein</fullName>
    </submittedName>
</protein>
<dbReference type="PANTHER" id="PTHR38459">
    <property type="entry name" value="PROPHAGE BACTOPRENOL-LINKED GLUCOSE TRANSLOCASE HOMOLOG"/>
    <property type="match status" value="1"/>
</dbReference>
<comment type="similarity">
    <text evidence="2">Belongs to the GtrA family.</text>
</comment>
<evidence type="ECO:0000313" key="9">
    <source>
        <dbReference type="Proteomes" id="UP000325743"/>
    </source>
</evidence>
<gene>
    <name evidence="8" type="ORF">D2917_25790</name>
</gene>
<dbReference type="RefSeq" id="WP_151072388.1">
    <property type="nucleotide sequence ID" value="NZ_CP032519.1"/>
</dbReference>
<dbReference type="Proteomes" id="UP000325743">
    <property type="component" value="Chromosome 2"/>
</dbReference>
<evidence type="ECO:0000256" key="5">
    <source>
        <dbReference type="ARBA" id="ARBA00023136"/>
    </source>
</evidence>
<accession>A0A5P3VPZ4</accession>
<evidence type="ECO:0000256" key="1">
    <source>
        <dbReference type="ARBA" id="ARBA00004141"/>
    </source>
</evidence>
<evidence type="ECO:0000256" key="2">
    <source>
        <dbReference type="ARBA" id="ARBA00009399"/>
    </source>
</evidence>
<keyword evidence="3 6" id="KW-0812">Transmembrane</keyword>
<dbReference type="InterPro" id="IPR007267">
    <property type="entry name" value="GtrA_DPMS_TM"/>
</dbReference>
<name>A0A5P3VPZ4_9BURK</name>
<evidence type="ECO:0000313" key="8">
    <source>
        <dbReference type="EMBL" id="QEZ47533.1"/>
    </source>
</evidence>
<organism evidence="8 9">
    <name type="scientific">Cupriavidus oxalaticus</name>
    <dbReference type="NCBI Taxonomy" id="96344"/>
    <lineage>
        <taxon>Bacteria</taxon>
        <taxon>Pseudomonadati</taxon>
        <taxon>Pseudomonadota</taxon>
        <taxon>Betaproteobacteria</taxon>
        <taxon>Burkholderiales</taxon>
        <taxon>Burkholderiaceae</taxon>
        <taxon>Cupriavidus</taxon>
    </lineage>
</organism>
<evidence type="ECO:0000256" key="6">
    <source>
        <dbReference type="SAM" id="Phobius"/>
    </source>
</evidence>
<comment type="subcellular location">
    <subcellularLocation>
        <location evidence="1">Membrane</location>
        <topology evidence="1">Multi-pass membrane protein</topology>
    </subcellularLocation>
</comment>
<evidence type="ECO:0000256" key="4">
    <source>
        <dbReference type="ARBA" id="ARBA00022989"/>
    </source>
</evidence>
<feature type="transmembrane region" description="Helical" evidence="6">
    <location>
        <begin position="33"/>
        <end position="53"/>
    </location>
</feature>
<feature type="transmembrane region" description="Helical" evidence="6">
    <location>
        <begin position="73"/>
        <end position="93"/>
    </location>
</feature>
<dbReference type="Pfam" id="PF04138">
    <property type="entry name" value="GtrA_DPMS_TM"/>
    <property type="match status" value="1"/>
</dbReference>
<dbReference type="InterPro" id="IPR051401">
    <property type="entry name" value="GtrA_CellWall_Glycosyl"/>
</dbReference>
<feature type="domain" description="GtrA/DPMS transmembrane" evidence="7">
    <location>
        <begin position="11"/>
        <end position="128"/>
    </location>
</feature>
<dbReference type="GO" id="GO:0000271">
    <property type="term" value="P:polysaccharide biosynthetic process"/>
    <property type="evidence" value="ECO:0007669"/>
    <property type="project" value="InterPro"/>
</dbReference>
<evidence type="ECO:0000256" key="3">
    <source>
        <dbReference type="ARBA" id="ARBA00022692"/>
    </source>
</evidence>
<sequence length="141" mass="15206">MRKVATEICVFVLAGAVGFLVDAAILYLTKAQFGLYGGRVISFVCAASTTWLINRTLTFAGHDSGKPLLHEYLSYMFLMFGGGIVNYCAYAAGILVSSTVSTHPIIGVAIGSLAGMTVNFVSSKFLLFRKDKPDPEREPSR</sequence>
<dbReference type="PANTHER" id="PTHR38459:SF1">
    <property type="entry name" value="PROPHAGE BACTOPRENOL-LINKED GLUCOSE TRANSLOCASE HOMOLOG"/>
    <property type="match status" value="1"/>
</dbReference>
<dbReference type="AlphaFoldDB" id="A0A5P3VPZ4"/>
<keyword evidence="4 6" id="KW-1133">Transmembrane helix</keyword>
<feature type="transmembrane region" description="Helical" evidence="6">
    <location>
        <begin position="105"/>
        <end position="127"/>
    </location>
</feature>